<comment type="caution">
    <text evidence="1">The sequence shown here is derived from an EMBL/GenBank/DDBJ whole genome shotgun (WGS) entry which is preliminary data.</text>
</comment>
<organism evidence="1 2">
    <name type="scientific">Actinomycetospora chlora</name>
    <dbReference type="NCBI Taxonomy" id="663608"/>
    <lineage>
        <taxon>Bacteria</taxon>
        <taxon>Bacillati</taxon>
        <taxon>Actinomycetota</taxon>
        <taxon>Actinomycetes</taxon>
        <taxon>Pseudonocardiales</taxon>
        <taxon>Pseudonocardiaceae</taxon>
        <taxon>Actinomycetospora</taxon>
    </lineage>
</organism>
<sequence>MSRAARTEDYTRAVLRVPDLDGRALVLRPRPAGEVVGTFPFDAPVHVVTAHNPGAARPGDAGNADRQARLEADLDARGLRWTRTVAGAEDGGHAEEGALVVGLDDDEARALGAAWGQDAVFRWSRSAWTVLACDDAPSVAMGWEIV</sequence>
<dbReference type="InterPro" id="IPR021710">
    <property type="entry name" value="DUF3293"/>
</dbReference>
<keyword evidence="2" id="KW-1185">Reference proteome</keyword>
<evidence type="ECO:0000313" key="2">
    <source>
        <dbReference type="Proteomes" id="UP001500928"/>
    </source>
</evidence>
<name>A0ABP9AQH1_9PSEU</name>
<accession>A0ABP9AQH1</accession>
<proteinExistence type="predicted"/>
<gene>
    <name evidence="1" type="ORF">GCM10023200_16440</name>
</gene>
<evidence type="ECO:0008006" key="3">
    <source>
        <dbReference type="Google" id="ProtNLM"/>
    </source>
</evidence>
<protein>
    <recommendedName>
        <fullName evidence="3">DUF3293 domain-containing protein</fullName>
    </recommendedName>
</protein>
<dbReference type="EMBL" id="BAABHO010000010">
    <property type="protein sequence ID" value="GAA4783664.1"/>
    <property type="molecule type" value="Genomic_DNA"/>
</dbReference>
<evidence type="ECO:0000313" key="1">
    <source>
        <dbReference type="EMBL" id="GAA4783664.1"/>
    </source>
</evidence>
<dbReference type="RefSeq" id="WP_345412841.1">
    <property type="nucleotide sequence ID" value="NZ_BAABHO010000010.1"/>
</dbReference>
<reference evidence="2" key="1">
    <citation type="journal article" date="2019" name="Int. J. Syst. Evol. Microbiol.">
        <title>The Global Catalogue of Microorganisms (GCM) 10K type strain sequencing project: providing services to taxonomists for standard genome sequencing and annotation.</title>
        <authorList>
            <consortium name="The Broad Institute Genomics Platform"/>
            <consortium name="The Broad Institute Genome Sequencing Center for Infectious Disease"/>
            <person name="Wu L."/>
            <person name="Ma J."/>
        </authorList>
    </citation>
    <scope>NUCLEOTIDE SEQUENCE [LARGE SCALE GENOMIC DNA]</scope>
    <source>
        <strain evidence="2">JCM 17979</strain>
    </source>
</reference>
<dbReference type="Pfam" id="PF11697">
    <property type="entry name" value="DUF3293"/>
    <property type="match status" value="1"/>
</dbReference>
<dbReference type="Proteomes" id="UP001500928">
    <property type="component" value="Unassembled WGS sequence"/>
</dbReference>